<dbReference type="InterPro" id="IPR003140">
    <property type="entry name" value="PLipase/COase/thioEstase"/>
</dbReference>
<protein>
    <submittedName>
        <fullName evidence="4">Dienelactone hydrolase family protein</fullName>
    </submittedName>
</protein>
<reference evidence="4 5" key="1">
    <citation type="submission" date="2020-07" db="EMBL/GenBank/DDBJ databases">
        <title>Stappia sp., F7233, whole genome shotgun sequencing project.</title>
        <authorList>
            <person name="Jiang S."/>
            <person name="Liu Z.W."/>
            <person name="Du Z.J."/>
        </authorList>
    </citation>
    <scope>NUCLEOTIDE SEQUENCE [LARGE SCALE GENOMIC DNA]</scope>
    <source>
        <strain evidence="4 5">F7233</strain>
    </source>
</reference>
<dbReference type="RefSeq" id="WP_182167133.1">
    <property type="nucleotide sequence ID" value="NZ_JACFXV010000063.1"/>
</dbReference>
<organism evidence="4 5">
    <name type="scientific">Stappia albiluteola</name>
    <dbReference type="NCBI Taxonomy" id="2758565"/>
    <lineage>
        <taxon>Bacteria</taxon>
        <taxon>Pseudomonadati</taxon>
        <taxon>Pseudomonadota</taxon>
        <taxon>Alphaproteobacteria</taxon>
        <taxon>Hyphomicrobiales</taxon>
        <taxon>Stappiaceae</taxon>
        <taxon>Stappia</taxon>
    </lineage>
</organism>
<evidence type="ECO:0000259" key="3">
    <source>
        <dbReference type="Pfam" id="PF02230"/>
    </source>
</evidence>
<dbReference type="AlphaFoldDB" id="A0A839AFM1"/>
<dbReference type="Proteomes" id="UP000541109">
    <property type="component" value="Unassembled WGS sequence"/>
</dbReference>
<dbReference type="Gene3D" id="3.40.50.1820">
    <property type="entry name" value="alpha/beta hydrolase"/>
    <property type="match status" value="1"/>
</dbReference>
<accession>A0A839AFM1</accession>
<dbReference type="PANTHER" id="PTHR10655">
    <property type="entry name" value="LYSOPHOSPHOLIPASE-RELATED"/>
    <property type="match status" value="1"/>
</dbReference>
<comment type="similarity">
    <text evidence="1">Belongs to the AB hydrolase superfamily. AB hydrolase 2 family.</text>
</comment>
<gene>
    <name evidence="4" type="ORF">H2509_16085</name>
</gene>
<feature type="domain" description="Phospholipase/carboxylesterase/thioesterase" evidence="3">
    <location>
        <begin position="13"/>
        <end position="212"/>
    </location>
</feature>
<name>A0A839AFM1_9HYPH</name>
<keyword evidence="5" id="KW-1185">Reference proteome</keyword>
<dbReference type="EMBL" id="JACFXV010000063">
    <property type="protein sequence ID" value="MBA5778650.1"/>
    <property type="molecule type" value="Genomic_DNA"/>
</dbReference>
<dbReference type="Pfam" id="PF02230">
    <property type="entry name" value="Abhydrolase_2"/>
    <property type="match status" value="1"/>
</dbReference>
<dbReference type="SUPFAM" id="SSF53474">
    <property type="entry name" value="alpha/beta-Hydrolases"/>
    <property type="match status" value="1"/>
</dbReference>
<keyword evidence="2 4" id="KW-0378">Hydrolase</keyword>
<dbReference type="GO" id="GO:0016787">
    <property type="term" value="F:hydrolase activity"/>
    <property type="evidence" value="ECO:0007669"/>
    <property type="project" value="UniProtKB-KW"/>
</dbReference>
<dbReference type="PANTHER" id="PTHR10655:SF17">
    <property type="entry name" value="LYSOPHOSPHOLIPASE-LIKE PROTEIN 1"/>
    <property type="match status" value="1"/>
</dbReference>
<evidence type="ECO:0000256" key="1">
    <source>
        <dbReference type="ARBA" id="ARBA00006499"/>
    </source>
</evidence>
<dbReference type="InterPro" id="IPR029058">
    <property type="entry name" value="AB_hydrolase_fold"/>
</dbReference>
<evidence type="ECO:0000313" key="5">
    <source>
        <dbReference type="Proteomes" id="UP000541109"/>
    </source>
</evidence>
<sequence length="219" mass="22741">MLDGPRLSPFSGGPARSLVVILHGYGADGADLIELGRALAPAVPDAAFAAPNAPDVCEVWAEGRQWFPLTMRDPGEYWRGVVGARALLDAFLDAELERHDLGNARLALVGFSQGAMMALHTGLRRKEAVSGIVAYSGLLAGPQHLGEAGEARPPILLVHGEEDDVVPPYHRGLAGQALSGAGYPVSSHGIEGLGHGIDPTGVQLGAAFLRKVFGETGGS</sequence>
<comment type="caution">
    <text evidence="4">The sequence shown here is derived from an EMBL/GenBank/DDBJ whole genome shotgun (WGS) entry which is preliminary data.</text>
</comment>
<dbReference type="InterPro" id="IPR050565">
    <property type="entry name" value="LYPA1-2/EST-like"/>
</dbReference>
<evidence type="ECO:0000313" key="4">
    <source>
        <dbReference type="EMBL" id="MBA5778650.1"/>
    </source>
</evidence>
<proteinExistence type="inferred from homology"/>
<evidence type="ECO:0000256" key="2">
    <source>
        <dbReference type="ARBA" id="ARBA00022801"/>
    </source>
</evidence>